<sequence length="596" mass="66819">MGSQTSWIDSAGRAFGGAAGRRRQAQEEVDAACADAGIYDWESCNGFLSGGAEESYEEPVYEEPAYEEPAYEKPAYEEPVYEEPTYEEPTYEEPAYEDEPVYEEEEPAYEEEMSADEPVFEDETVEEEPVFEEEATEEEPIFEDEATDADEFTAEDEEVYSEDEVSVDEDEITSEDEATSDEEEISEEDATFEEDAISEDDATAEDDVAEDEVTEDDAEASDATAFVESDGVQEEVIEDLPEDIDPSLVEPMLDSVKDDSDLGAAEEPEYVPTDDENARAFSAPELEDPIAEAEVLEELSVAPEAFAAPDDVEVLESSDGVVVYEFNNTVIVNNYYEDQSRLAYGADDVIYTSYADGSYSDSVIAADGSQVITIRDAYGNIISRTYYDAYGNEYVLAWYDPAYREDERMYWYDVGYELPPLYVAVPRDDYIYFYDRSDAYDLIRFFGLPPVEPVRRLYTIDEVKRSARLRDSMPRVEIGNLNFANGSAGISRSQAGKLEDLADAILDAVDRNPAETFLIEGHTDAPGSDRDNLVLSDQRAAAVARALTEYYGVPPWNLATQGYGERYLKINTQRSESANRRVTVRRITPLVTVSQR</sequence>
<organism evidence="4 5">
    <name type="scientific">Devosia aurantiaca</name>
    <dbReference type="NCBI Taxonomy" id="2714858"/>
    <lineage>
        <taxon>Bacteria</taxon>
        <taxon>Pseudomonadati</taxon>
        <taxon>Pseudomonadota</taxon>
        <taxon>Alphaproteobacteria</taxon>
        <taxon>Hyphomicrobiales</taxon>
        <taxon>Devosiaceae</taxon>
        <taxon>Devosia</taxon>
    </lineage>
</organism>
<dbReference type="PANTHER" id="PTHR30329:SF21">
    <property type="entry name" value="LIPOPROTEIN YIAD-RELATED"/>
    <property type="match status" value="1"/>
</dbReference>
<proteinExistence type="predicted"/>
<dbReference type="Gene3D" id="3.30.1330.60">
    <property type="entry name" value="OmpA-like domain"/>
    <property type="match status" value="1"/>
</dbReference>
<comment type="caution">
    <text evidence="4">The sequence shown here is derived from an EMBL/GenBank/DDBJ whole genome shotgun (WGS) entry which is preliminary data.</text>
</comment>
<dbReference type="InterPro" id="IPR036737">
    <property type="entry name" value="OmpA-like_sf"/>
</dbReference>
<dbReference type="AlphaFoldDB" id="A0A6M1SZV4"/>
<dbReference type="CDD" id="cd07185">
    <property type="entry name" value="OmpA_C-like"/>
    <property type="match status" value="1"/>
</dbReference>
<gene>
    <name evidence="4" type="ORF">G5575_11360</name>
</gene>
<evidence type="ECO:0000313" key="5">
    <source>
        <dbReference type="Proteomes" id="UP000474802"/>
    </source>
</evidence>
<protein>
    <submittedName>
        <fullName evidence="4">OmpA family protein</fullName>
    </submittedName>
</protein>
<reference evidence="4 5" key="2">
    <citation type="submission" date="2020-03" db="EMBL/GenBank/DDBJ databases">
        <title>Devosia chinhatensis sp. nov., isolated from a hexachlorocyclohexane (HCH) dump site in India.</title>
        <authorList>
            <person name="Kumar M."/>
            <person name="Lal R."/>
        </authorList>
    </citation>
    <scope>NUCLEOTIDE SEQUENCE [LARGE SCALE GENOMIC DNA]</scope>
    <source>
        <strain evidence="4 5">H239</strain>
    </source>
</reference>
<dbReference type="InterPro" id="IPR006665">
    <property type="entry name" value="OmpA-like"/>
</dbReference>
<feature type="domain" description="OmpA-like" evidence="3">
    <location>
        <begin position="470"/>
        <end position="595"/>
    </location>
</feature>
<evidence type="ECO:0000313" key="4">
    <source>
        <dbReference type="EMBL" id="NGP18181.1"/>
    </source>
</evidence>
<feature type="region of interest" description="Disordered" evidence="2">
    <location>
        <begin position="43"/>
        <end position="234"/>
    </location>
</feature>
<dbReference type="RefSeq" id="WP_164534409.1">
    <property type="nucleotide sequence ID" value="NZ_JAALFG010000002.1"/>
</dbReference>
<feature type="compositionally biased region" description="Acidic residues" evidence="2">
    <location>
        <begin position="54"/>
        <end position="66"/>
    </location>
</feature>
<feature type="region of interest" description="Disordered" evidence="2">
    <location>
        <begin position="1"/>
        <end position="28"/>
    </location>
</feature>
<keyword evidence="5" id="KW-1185">Reference proteome</keyword>
<dbReference type="SUPFAM" id="SSF103088">
    <property type="entry name" value="OmpA-like"/>
    <property type="match status" value="1"/>
</dbReference>
<dbReference type="EMBL" id="JAALFG010000002">
    <property type="protein sequence ID" value="NGP18181.1"/>
    <property type="molecule type" value="Genomic_DNA"/>
</dbReference>
<name>A0A6M1SZV4_9HYPH</name>
<dbReference type="Pfam" id="PF00691">
    <property type="entry name" value="OmpA"/>
    <property type="match status" value="1"/>
</dbReference>
<evidence type="ECO:0000256" key="2">
    <source>
        <dbReference type="SAM" id="MobiDB-lite"/>
    </source>
</evidence>
<dbReference type="PANTHER" id="PTHR30329">
    <property type="entry name" value="STATOR ELEMENT OF FLAGELLAR MOTOR COMPLEX"/>
    <property type="match status" value="1"/>
</dbReference>
<dbReference type="GO" id="GO:0016020">
    <property type="term" value="C:membrane"/>
    <property type="evidence" value="ECO:0007669"/>
    <property type="project" value="UniProtKB-UniRule"/>
</dbReference>
<dbReference type="Proteomes" id="UP000474802">
    <property type="component" value="Unassembled WGS sequence"/>
</dbReference>
<reference evidence="4 5" key="1">
    <citation type="submission" date="2020-02" db="EMBL/GenBank/DDBJ databases">
        <authorList>
            <person name="Khan S.A."/>
            <person name="Jeon C.O."/>
            <person name="Chun B.H."/>
        </authorList>
    </citation>
    <scope>NUCLEOTIDE SEQUENCE [LARGE SCALE GENOMIC DNA]</scope>
    <source>
        <strain evidence="4 5">H239</strain>
    </source>
</reference>
<dbReference type="PROSITE" id="PS51123">
    <property type="entry name" value="OMPA_2"/>
    <property type="match status" value="1"/>
</dbReference>
<dbReference type="InterPro" id="IPR050330">
    <property type="entry name" value="Bact_OuterMem_StrucFunc"/>
</dbReference>
<feature type="compositionally biased region" description="Acidic residues" evidence="2">
    <location>
        <begin position="79"/>
        <end position="220"/>
    </location>
</feature>
<keyword evidence="1" id="KW-0472">Membrane</keyword>
<evidence type="ECO:0000256" key="1">
    <source>
        <dbReference type="PROSITE-ProRule" id="PRU00473"/>
    </source>
</evidence>
<accession>A0A6M1SZV4</accession>
<evidence type="ECO:0000259" key="3">
    <source>
        <dbReference type="PROSITE" id="PS51123"/>
    </source>
</evidence>